<dbReference type="GeneID" id="80019214"/>
<protein>
    <submittedName>
        <fullName evidence="1">Uncharacterized protein</fullName>
    </submittedName>
</protein>
<dbReference type="Proteomes" id="UP000326486">
    <property type="component" value="Segment"/>
</dbReference>
<reference evidence="1 2" key="1">
    <citation type="submission" date="2019-07" db="EMBL/GenBank/DDBJ databases">
        <authorList>
            <person name="Almisry A."/>
            <person name="Mousa M."/>
            <person name="Gordon L.L."/>
            <person name="Lee M."/>
            <person name="Mandava P."/>
            <person name="Moxley J.T."/>
            <person name="Shaffer C.D."/>
            <person name="Weston-Hafer K.A."/>
            <person name="Garlena R.A."/>
            <person name="Russell D.A."/>
            <person name="Pope W.H."/>
            <person name="Jacobs-Sera D."/>
            <person name="Hatfull G.F."/>
        </authorList>
    </citation>
    <scope>NUCLEOTIDE SEQUENCE [LARGE SCALE GENOMIC DNA]</scope>
</reference>
<sequence length="41" mass="4661">MSRTRRARGRAPRRGPFEWAAAVADGLVEGLLDFLFSWGRK</sequence>
<proteinExistence type="predicted"/>
<organism evidence="1 2">
    <name type="scientific">Streptomyces phage Gilgamesh</name>
    <dbReference type="NCBI Taxonomy" id="2599890"/>
    <lineage>
        <taxon>Viruses</taxon>
        <taxon>Duplodnaviria</taxon>
        <taxon>Heunggongvirae</taxon>
        <taxon>Uroviricota</taxon>
        <taxon>Caudoviricetes</taxon>
        <taxon>Gilgameshvirus</taxon>
        <taxon>Gilgameshvirus gilgamesh</taxon>
    </lineage>
</organism>
<keyword evidence="2" id="KW-1185">Reference proteome</keyword>
<dbReference type="EMBL" id="MN234216">
    <property type="protein sequence ID" value="QFG13344.1"/>
    <property type="molecule type" value="Genomic_DNA"/>
</dbReference>
<dbReference type="RefSeq" id="YP_010754620.1">
    <property type="nucleotide sequence ID" value="NC_073461.1"/>
</dbReference>
<dbReference type="KEGG" id="vg:80019214"/>
<evidence type="ECO:0000313" key="2">
    <source>
        <dbReference type="Proteomes" id="UP000326486"/>
    </source>
</evidence>
<accession>A0A5J6TTH1</accession>
<evidence type="ECO:0000313" key="1">
    <source>
        <dbReference type="EMBL" id="QFG13344.1"/>
    </source>
</evidence>
<gene>
    <name evidence="1" type="primary">152</name>
    <name evidence="1" type="ORF">SEA_GILGAMESH_152</name>
</gene>
<name>A0A5J6TTH1_9CAUD</name>